<feature type="region of interest" description="Disordered" evidence="10">
    <location>
        <begin position="292"/>
        <end position="343"/>
    </location>
</feature>
<keyword evidence="3 9" id="KW-0853">WD repeat</keyword>
<comment type="subcellular location">
    <subcellularLocation>
        <location evidence="1">Nucleus</location>
    </subcellularLocation>
</comment>
<dbReference type="SMART" id="SM00320">
    <property type="entry name" value="WD40"/>
    <property type="match status" value="6"/>
</dbReference>
<name>A0A131YK82_RHIAP</name>
<proteinExistence type="inferred from homology"/>
<evidence type="ECO:0000256" key="6">
    <source>
        <dbReference type="ARBA" id="ARBA00023163"/>
    </source>
</evidence>
<feature type="domain" description="TFIID subunit TAF5 NTD2" evidence="11">
    <location>
        <begin position="116"/>
        <end position="245"/>
    </location>
</feature>
<dbReference type="InterPro" id="IPR007582">
    <property type="entry name" value="TFIID_NTD2"/>
</dbReference>
<evidence type="ECO:0000256" key="7">
    <source>
        <dbReference type="ARBA" id="ARBA00023242"/>
    </source>
</evidence>
<dbReference type="InterPro" id="IPR019775">
    <property type="entry name" value="WD40_repeat_CS"/>
</dbReference>
<dbReference type="CDD" id="cd08044">
    <property type="entry name" value="TAF5_NTD2"/>
    <property type="match status" value="1"/>
</dbReference>
<evidence type="ECO:0000256" key="9">
    <source>
        <dbReference type="PROSITE-ProRule" id="PRU00221"/>
    </source>
</evidence>
<feature type="repeat" description="WD" evidence="9">
    <location>
        <begin position="532"/>
        <end position="573"/>
    </location>
</feature>
<dbReference type="Gene3D" id="1.25.40.500">
    <property type="entry name" value="TFIID subunit TAF5, NTD2 domain"/>
    <property type="match status" value="1"/>
</dbReference>
<dbReference type="Gene3D" id="2.130.10.10">
    <property type="entry name" value="YVTN repeat-like/Quinoprotein amine dehydrogenase"/>
    <property type="match status" value="2"/>
</dbReference>
<dbReference type="InterPro" id="IPR006594">
    <property type="entry name" value="LisH"/>
</dbReference>
<feature type="region of interest" description="Disordered" evidence="10">
    <location>
        <begin position="19"/>
        <end position="55"/>
    </location>
</feature>
<dbReference type="SUPFAM" id="SSF50978">
    <property type="entry name" value="WD40 repeat-like"/>
    <property type="match status" value="1"/>
</dbReference>
<keyword evidence="12" id="KW-0648">Protein biosynthesis</keyword>
<dbReference type="CDD" id="cd00200">
    <property type="entry name" value="WD40"/>
    <property type="match status" value="1"/>
</dbReference>
<dbReference type="PROSITE" id="PS50294">
    <property type="entry name" value="WD_REPEATS_REGION"/>
    <property type="match status" value="5"/>
</dbReference>
<dbReference type="PROSITE" id="PS00678">
    <property type="entry name" value="WD_REPEATS_1"/>
    <property type="match status" value="2"/>
</dbReference>
<feature type="compositionally biased region" description="Basic and acidic residues" evidence="10">
    <location>
        <begin position="316"/>
        <end position="326"/>
    </location>
</feature>
<evidence type="ECO:0000256" key="8">
    <source>
        <dbReference type="ARBA" id="ARBA00044130"/>
    </source>
</evidence>
<keyword evidence="12" id="KW-0396">Initiation factor</keyword>
<dbReference type="GO" id="GO:0005669">
    <property type="term" value="C:transcription factor TFIID complex"/>
    <property type="evidence" value="ECO:0007669"/>
    <property type="project" value="TreeGrafter"/>
</dbReference>
<feature type="compositionally biased region" description="Acidic residues" evidence="10">
    <location>
        <begin position="294"/>
        <end position="304"/>
    </location>
</feature>
<keyword evidence="6" id="KW-0804">Transcription</keyword>
<keyword evidence="5" id="KW-0805">Transcription regulation</keyword>
<dbReference type="PANTHER" id="PTHR19879:SF1">
    <property type="entry name" value="CANNONBALL-RELATED"/>
    <property type="match status" value="1"/>
</dbReference>
<sequence>MAEPAADGSMVVVLNNGDATAAPASTPSAAVTTTTTSTTNSVPNDKEDEDGDDPFSGLDKSSLLAVLKFLKKNKLQETELILRKEAKLLNDLQDDSAAAPTTGSDVSSVLSTYKSEGDPDIYEDSYTSFKRFVEASLDSYRHELAMVLYPAFVHMYLELVYNEHERQALKFMERFGPEQEEYYQEDVKRLGCLTKKEHMKGNEFMDNFRSGQFTVRMSRDTYNFLKRYLQDKKNSVLQNIVQEHLYLDVYEGIARAKAQLDATAGAFLGEAARQANKVKVYYGLLKEPELTIPLDEDDEGGDGEGGDKPKKKKPKKDTLLSKKARNDPNAPPNSRIPLPELRDADKMDKVSAMKEALKRVRLGPESLPSICFYTFLNSYRGVTVAEVSEDSTLLAAGFGDSSIRVWTLTPHKLKGMKSAHELETIDKDAEDVLYRMMDDRSGVDVRLLLGHSGPVTAVSFSPDHTYLLSSSEDATIRLWSLLTWTNVVCYRGHCFPVWDVRFSPHGFYFASCGHDRTARLWSTDSYQPLRVFTGHVSDVDCIQFHHNSNYIATGSSDRTVRLWDVLSGGCVRYMTGHKGRIYCLQFSNDGRFLASAGADCKILMWDIAHGHLLAELSGHTDTIYCLCFSRDTAILASGGIDNCIKLWDFARLIDEIDLEDLNISHAPTVRTNCDGLLLGSYPTKATSILALHFTRRNLLLAAGMYQSGS</sequence>
<evidence type="ECO:0000256" key="2">
    <source>
        <dbReference type="ARBA" id="ARBA00009435"/>
    </source>
</evidence>
<evidence type="ECO:0000256" key="10">
    <source>
        <dbReference type="SAM" id="MobiDB-lite"/>
    </source>
</evidence>
<feature type="repeat" description="WD" evidence="9">
    <location>
        <begin position="574"/>
        <end position="615"/>
    </location>
</feature>
<dbReference type="InterPro" id="IPR037264">
    <property type="entry name" value="TFIID_NTD2_sf"/>
</dbReference>
<dbReference type="InterPro" id="IPR036322">
    <property type="entry name" value="WD40_repeat_dom_sf"/>
</dbReference>
<protein>
    <recommendedName>
        <fullName evidence="8">Transcription initiation factor TFIID subunit 5</fullName>
    </recommendedName>
</protein>
<dbReference type="AlphaFoldDB" id="A0A131YK82"/>
<evidence type="ECO:0000256" key="4">
    <source>
        <dbReference type="ARBA" id="ARBA00022737"/>
    </source>
</evidence>
<dbReference type="Pfam" id="PF04494">
    <property type="entry name" value="TFIID_NTD2"/>
    <property type="match status" value="1"/>
</dbReference>
<feature type="repeat" description="WD" evidence="9">
    <location>
        <begin position="616"/>
        <end position="648"/>
    </location>
</feature>
<dbReference type="InterPro" id="IPR001680">
    <property type="entry name" value="WD40_rpt"/>
</dbReference>
<dbReference type="FunFam" id="2.130.10.10:FF:000243">
    <property type="entry name" value="Transcription initiation factor TFIID subunit 5"/>
    <property type="match status" value="1"/>
</dbReference>
<evidence type="ECO:0000259" key="11">
    <source>
        <dbReference type="Pfam" id="PF04494"/>
    </source>
</evidence>
<evidence type="ECO:0000256" key="1">
    <source>
        <dbReference type="ARBA" id="ARBA00004123"/>
    </source>
</evidence>
<dbReference type="SUPFAM" id="SSF160897">
    <property type="entry name" value="Taf5 N-terminal domain-like"/>
    <property type="match status" value="1"/>
</dbReference>
<feature type="repeat" description="WD" evidence="9">
    <location>
        <begin position="490"/>
        <end position="531"/>
    </location>
</feature>
<dbReference type="PANTHER" id="PTHR19879">
    <property type="entry name" value="TRANSCRIPTION INITIATION FACTOR TFIID"/>
    <property type="match status" value="1"/>
</dbReference>
<feature type="repeat" description="WD" evidence="9">
    <location>
        <begin position="375"/>
        <end position="408"/>
    </location>
</feature>
<dbReference type="PROSITE" id="PS50082">
    <property type="entry name" value="WD_REPEATS_2"/>
    <property type="match status" value="6"/>
</dbReference>
<keyword evidence="7" id="KW-0539">Nucleus</keyword>
<dbReference type="GO" id="GO:0016251">
    <property type="term" value="F:RNA polymerase II general transcription initiation factor activity"/>
    <property type="evidence" value="ECO:0007669"/>
    <property type="project" value="TreeGrafter"/>
</dbReference>
<reference evidence="12" key="1">
    <citation type="journal article" date="2016" name="Ticks Tick Borne Dis.">
        <title>De novo assembly and annotation of the salivary gland transcriptome of Rhipicephalus appendiculatus male and female ticks during blood feeding.</title>
        <authorList>
            <person name="de Castro M.H."/>
            <person name="de Klerk D."/>
            <person name="Pienaar R."/>
            <person name="Latif A.A."/>
            <person name="Rees D.J."/>
            <person name="Mans B.J."/>
        </authorList>
    </citation>
    <scope>NUCLEOTIDE SEQUENCE</scope>
    <source>
        <tissue evidence="12">Salivary glands</tissue>
    </source>
</reference>
<evidence type="ECO:0000313" key="12">
    <source>
        <dbReference type="EMBL" id="JAP78850.1"/>
    </source>
</evidence>
<dbReference type="PROSITE" id="PS50896">
    <property type="entry name" value="LISH"/>
    <property type="match status" value="1"/>
</dbReference>
<dbReference type="PRINTS" id="PR00320">
    <property type="entry name" value="GPROTEINBRPT"/>
</dbReference>
<evidence type="ECO:0000256" key="3">
    <source>
        <dbReference type="ARBA" id="ARBA00022574"/>
    </source>
</evidence>
<dbReference type="Pfam" id="PF00400">
    <property type="entry name" value="WD40"/>
    <property type="match status" value="6"/>
</dbReference>
<comment type="similarity">
    <text evidence="2">Belongs to the WD repeat TAF5 family.</text>
</comment>
<keyword evidence="4" id="KW-0677">Repeat</keyword>
<dbReference type="GO" id="GO:0006367">
    <property type="term" value="P:transcription initiation at RNA polymerase II promoter"/>
    <property type="evidence" value="ECO:0007669"/>
    <property type="project" value="TreeGrafter"/>
</dbReference>
<organism evidence="12">
    <name type="scientific">Rhipicephalus appendiculatus</name>
    <name type="common">Brown ear tick</name>
    <dbReference type="NCBI Taxonomy" id="34631"/>
    <lineage>
        <taxon>Eukaryota</taxon>
        <taxon>Metazoa</taxon>
        <taxon>Ecdysozoa</taxon>
        <taxon>Arthropoda</taxon>
        <taxon>Chelicerata</taxon>
        <taxon>Arachnida</taxon>
        <taxon>Acari</taxon>
        <taxon>Parasitiformes</taxon>
        <taxon>Ixodida</taxon>
        <taxon>Ixodoidea</taxon>
        <taxon>Ixodidae</taxon>
        <taxon>Rhipicephalinae</taxon>
        <taxon>Rhipicephalus</taxon>
        <taxon>Rhipicephalus</taxon>
    </lineage>
</organism>
<dbReference type="EMBL" id="GEDV01009707">
    <property type="protein sequence ID" value="JAP78850.1"/>
    <property type="molecule type" value="Transcribed_RNA"/>
</dbReference>
<accession>A0A131YK82</accession>
<evidence type="ECO:0000256" key="5">
    <source>
        <dbReference type="ARBA" id="ARBA00023015"/>
    </source>
</evidence>
<dbReference type="InterPro" id="IPR015943">
    <property type="entry name" value="WD40/YVTN_repeat-like_dom_sf"/>
</dbReference>
<dbReference type="GO" id="GO:0003743">
    <property type="term" value="F:translation initiation factor activity"/>
    <property type="evidence" value="ECO:0007669"/>
    <property type="project" value="UniProtKB-KW"/>
</dbReference>
<feature type="repeat" description="WD" evidence="9">
    <location>
        <begin position="448"/>
        <end position="481"/>
    </location>
</feature>
<feature type="compositionally biased region" description="Low complexity" evidence="10">
    <location>
        <begin position="19"/>
        <end position="43"/>
    </location>
</feature>
<dbReference type="InterPro" id="IPR020472">
    <property type="entry name" value="WD40_PAC1"/>
</dbReference>